<keyword evidence="5" id="KW-0547">Nucleotide-binding</keyword>
<dbReference type="InterPro" id="IPR027417">
    <property type="entry name" value="P-loop_NTPase"/>
</dbReference>
<evidence type="ECO:0000256" key="1">
    <source>
        <dbReference type="ARBA" id="ARBA00004202"/>
    </source>
</evidence>
<reference evidence="10 11" key="1">
    <citation type="submission" date="2023-07" db="EMBL/GenBank/DDBJ databases">
        <title>Genomic Encyclopedia of Type Strains, Phase IV (KMG-IV): sequencing the most valuable type-strain genomes for metagenomic binning, comparative biology and taxonomic classification.</title>
        <authorList>
            <person name="Goeker M."/>
        </authorList>
    </citation>
    <scope>NUCLEOTIDE SEQUENCE [LARGE SCALE GENOMIC DNA]</scope>
    <source>
        <strain evidence="10 11">T98</strain>
    </source>
</reference>
<dbReference type="Proteomes" id="UP001248709">
    <property type="component" value="Unassembled WGS sequence"/>
</dbReference>
<organism evidence="10 11">
    <name type="scientific">Paenibacillus forsythiae</name>
    <dbReference type="NCBI Taxonomy" id="365616"/>
    <lineage>
        <taxon>Bacteria</taxon>
        <taxon>Bacillati</taxon>
        <taxon>Bacillota</taxon>
        <taxon>Bacilli</taxon>
        <taxon>Bacillales</taxon>
        <taxon>Paenibacillaceae</taxon>
        <taxon>Paenibacillus</taxon>
    </lineage>
</organism>
<sequence>MGSGFIEAVDVSREAKLPDETQVRILNSISLRIDQGEYVGVAGKNGSGKTTLARLMNGLIVPSSGTVLIDGMDTANRRDLLEIRRRTGMIFQNPDHQIVSSVVEEDIAFGPENLNLSPEEVAERTEWAMSIAGVTELRGKDPSRLSGGQKQRVAIAAILAMKPSHLILDEPTSMLDPWGRQEFMEAVSRLNRELGLTVVLISHHAEELLQTDRLIVLDQGEVAADGKTWEVLAESARQDKWGIGLPDIPFLVQGLKRRGADIPEGIISVEGLVEWLCR</sequence>
<evidence type="ECO:0000256" key="2">
    <source>
        <dbReference type="ARBA" id="ARBA00005417"/>
    </source>
</evidence>
<evidence type="ECO:0000259" key="9">
    <source>
        <dbReference type="PROSITE" id="PS50893"/>
    </source>
</evidence>
<evidence type="ECO:0000256" key="8">
    <source>
        <dbReference type="ARBA" id="ARBA00023136"/>
    </source>
</evidence>
<dbReference type="SUPFAM" id="SSF52540">
    <property type="entry name" value="P-loop containing nucleoside triphosphate hydrolases"/>
    <property type="match status" value="1"/>
</dbReference>
<keyword evidence="7" id="KW-1278">Translocase</keyword>
<dbReference type="InterPro" id="IPR050095">
    <property type="entry name" value="ECF_ABC_transporter_ATP-bd"/>
</dbReference>
<feature type="domain" description="ABC transporter" evidence="9">
    <location>
        <begin position="6"/>
        <end position="244"/>
    </location>
</feature>
<evidence type="ECO:0000256" key="3">
    <source>
        <dbReference type="ARBA" id="ARBA00022448"/>
    </source>
</evidence>
<comment type="caution">
    <text evidence="10">The sequence shown here is derived from an EMBL/GenBank/DDBJ whole genome shotgun (WGS) entry which is preliminary data.</text>
</comment>
<dbReference type="PANTHER" id="PTHR43553:SF24">
    <property type="entry name" value="ENERGY-COUPLING FACTOR TRANSPORTER ATP-BINDING PROTEIN ECFA1"/>
    <property type="match status" value="1"/>
</dbReference>
<evidence type="ECO:0000256" key="7">
    <source>
        <dbReference type="ARBA" id="ARBA00022967"/>
    </source>
</evidence>
<gene>
    <name evidence="10" type="ORF">J2Z22_004657</name>
</gene>
<dbReference type="GO" id="GO:0016787">
    <property type="term" value="F:hydrolase activity"/>
    <property type="evidence" value="ECO:0007669"/>
    <property type="project" value="UniProtKB-KW"/>
</dbReference>
<keyword evidence="3" id="KW-0813">Transport</keyword>
<dbReference type="PANTHER" id="PTHR43553">
    <property type="entry name" value="HEAVY METAL TRANSPORTER"/>
    <property type="match status" value="1"/>
</dbReference>
<comment type="subcellular location">
    <subcellularLocation>
        <location evidence="1">Cell membrane</location>
        <topology evidence="1">Peripheral membrane protein</topology>
    </subcellularLocation>
</comment>
<keyword evidence="6 10" id="KW-0067">ATP-binding</keyword>
<evidence type="ECO:0000313" key="10">
    <source>
        <dbReference type="EMBL" id="MDT3429058.1"/>
    </source>
</evidence>
<dbReference type="PROSITE" id="PS50893">
    <property type="entry name" value="ABC_TRANSPORTER_2"/>
    <property type="match status" value="1"/>
</dbReference>
<keyword evidence="4" id="KW-1003">Cell membrane</keyword>
<evidence type="ECO:0000256" key="6">
    <source>
        <dbReference type="ARBA" id="ARBA00022840"/>
    </source>
</evidence>
<dbReference type="InterPro" id="IPR003593">
    <property type="entry name" value="AAA+_ATPase"/>
</dbReference>
<dbReference type="CDD" id="cd03225">
    <property type="entry name" value="ABC_cobalt_CbiO_domain1"/>
    <property type="match status" value="1"/>
</dbReference>
<comment type="similarity">
    <text evidence="2">Belongs to the ABC transporter superfamily.</text>
</comment>
<protein>
    <submittedName>
        <fullName evidence="10">Energy-coupling factor transport system ATP-binding protein</fullName>
        <ecNumber evidence="10">3.6.3.-</ecNumber>
    </submittedName>
</protein>
<dbReference type="EC" id="3.6.3.-" evidence="10"/>
<dbReference type="GO" id="GO:0005524">
    <property type="term" value="F:ATP binding"/>
    <property type="evidence" value="ECO:0007669"/>
    <property type="project" value="UniProtKB-KW"/>
</dbReference>
<dbReference type="EMBL" id="JAUSUY010000033">
    <property type="protein sequence ID" value="MDT3429058.1"/>
    <property type="molecule type" value="Genomic_DNA"/>
</dbReference>
<keyword evidence="8" id="KW-0472">Membrane</keyword>
<dbReference type="Pfam" id="PF00005">
    <property type="entry name" value="ABC_tran"/>
    <property type="match status" value="1"/>
</dbReference>
<dbReference type="InterPro" id="IPR003439">
    <property type="entry name" value="ABC_transporter-like_ATP-bd"/>
</dbReference>
<keyword evidence="10" id="KW-0378">Hydrolase</keyword>
<evidence type="ECO:0000256" key="5">
    <source>
        <dbReference type="ARBA" id="ARBA00022741"/>
    </source>
</evidence>
<dbReference type="Gene3D" id="3.40.50.300">
    <property type="entry name" value="P-loop containing nucleotide triphosphate hydrolases"/>
    <property type="match status" value="1"/>
</dbReference>
<proteinExistence type="inferred from homology"/>
<evidence type="ECO:0000313" key="11">
    <source>
        <dbReference type="Proteomes" id="UP001248709"/>
    </source>
</evidence>
<dbReference type="InterPro" id="IPR015856">
    <property type="entry name" value="ABC_transpr_CbiO/EcfA_su"/>
</dbReference>
<evidence type="ECO:0000256" key="4">
    <source>
        <dbReference type="ARBA" id="ARBA00022475"/>
    </source>
</evidence>
<name>A0ABU3HE12_9BACL</name>
<keyword evidence="11" id="KW-1185">Reference proteome</keyword>
<dbReference type="SMART" id="SM00382">
    <property type="entry name" value="AAA"/>
    <property type="match status" value="1"/>
</dbReference>
<accession>A0ABU3HE12</accession>
<dbReference type="RefSeq" id="WP_025696076.1">
    <property type="nucleotide sequence ID" value="NZ_JAUSUY010000033.1"/>
</dbReference>
<dbReference type="PROSITE" id="PS00211">
    <property type="entry name" value="ABC_TRANSPORTER_1"/>
    <property type="match status" value="1"/>
</dbReference>
<dbReference type="InterPro" id="IPR017871">
    <property type="entry name" value="ABC_transporter-like_CS"/>
</dbReference>